<keyword evidence="3" id="KW-1185">Reference proteome</keyword>
<accession>A0ABR0RWX5</accession>
<evidence type="ECO:0000256" key="1">
    <source>
        <dbReference type="SAM" id="MobiDB-lite"/>
    </source>
</evidence>
<protein>
    <submittedName>
        <fullName evidence="2">Uncharacterized protein</fullName>
    </submittedName>
</protein>
<sequence>MDLSTIPGLDGPQQNAHRDILARRFATSPDPPYQPSGIEHCLNQGDPMLLDPDKLEAESPSTLTLVKNKQIAFGYMHIDTDRYADICPKTAICTIYKNFWAPHRRTSSVGLDISEGAKLDDLRYGLSSVTIVHEGLHSPASILADDAQIAVTDVPNGFELLIPPASSSRYRKGTLEFMMQKFEDCLMYVKRNAQDGTKHILKSAVNFHYLVVLILLFCCFPRYKFTSGVAVLRKTPAHTDTLFRPLDGKKRDSPSSDAHDDDPSWVQNLSDEQKRARDNLIWMIERLT</sequence>
<dbReference type="EMBL" id="JAVHJV010000002">
    <property type="protein sequence ID" value="KAK5944764.1"/>
    <property type="molecule type" value="Genomic_DNA"/>
</dbReference>
<evidence type="ECO:0000313" key="2">
    <source>
        <dbReference type="EMBL" id="KAK5944764.1"/>
    </source>
</evidence>
<proteinExistence type="predicted"/>
<organism evidence="2 3">
    <name type="scientific">Knufia obscura</name>
    <dbReference type="NCBI Taxonomy" id="1635080"/>
    <lineage>
        <taxon>Eukaryota</taxon>
        <taxon>Fungi</taxon>
        <taxon>Dikarya</taxon>
        <taxon>Ascomycota</taxon>
        <taxon>Pezizomycotina</taxon>
        <taxon>Eurotiomycetes</taxon>
        <taxon>Chaetothyriomycetidae</taxon>
        <taxon>Chaetothyriales</taxon>
        <taxon>Trichomeriaceae</taxon>
        <taxon>Knufia</taxon>
    </lineage>
</organism>
<feature type="compositionally biased region" description="Basic and acidic residues" evidence="1">
    <location>
        <begin position="246"/>
        <end position="262"/>
    </location>
</feature>
<dbReference type="Proteomes" id="UP001334248">
    <property type="component" value="Unassembled WGS sequence"/>
</dbReference>
<comment type="caution">
    <text evidence="2">The sequence shown here is derived from an EMBL/GenBank/DDBJ whole genome shotgun (WGS) entry which is preliminary data.</text>
</comment>
<name>A0ABR0RWX5_9EURO</name>
<dbReference type="GeneID" id="89995413"/>
<reference evidence="2 3" key="1">
    <citation type="journal article" date="2023" name="Res Sq">
        <title>Genomic and morphological characterization of Knufia obscura isolated from the Mars 2020 spacecraft assembly facility.</title>
        <authorList>
            <person name="Chander A.M."/>
            <person name="Teixeira M.M."/>
            <person name="Singh N.K."/>
            <person name="Williams M.P."/>
            <person name="Parker C.W."/>
            <person name="Leo P."/>
            <person name="Stajich J.E."/>
            <person name="Torok T."/>
            <person name="Tighe S."/>
            <person name="Mason C.E."/>
            <person name="Venkateswaran K."/>
        </authorList>
    </citation>
    <scope>NUCLEOTIDE SEQUENCE [LARGE SCALE GENOMIC DNA]</scope>
    <source>
        <strain evidence="2 3">CCFEE 5817</strain>
    </source>
</reference>
<feature type="region of interest" description="Disordered" evidence="1">
    <location>
        <begin position="243"/>
        <end position="268"/>
    </location>
</feature>
<gene>
    <name evidence="2" type="ORF">PMZ80_001964</name>
</gene>
<dbReference type="RefSeq" id="XP_064732854.1">
    <property type="nucleotide sequence ID" value="XM_064870401.1"/>
</dbReference>
<evidence type="ECO:0000313" key="3">
    <source>
        <dbReference type="Proteomes" id="UP001334248"/>
    </source>
</evidence>